<evidence type="ECO:0000259" key="15">
    <source>
        <dbReference type="PROSITE" id="PS51194"/>
    </source>
</evidence>
<dbReference type="Pfam" id="PF00271">
    <property type="entry name" value="Helicase_C"/>
    <property type="match status" value="1"/>
</dbReference>
<dbReference type="Gene3D" id="3.40.50.300">
    <property type="entry name" value="P-loop containing nucleotide triphosphate hydrolases"/>
    <property type="match status" value="2"/>
</dbReference>
<keyword evidence="9 11" id="KW-0539">Nucleus</keyword>
<dbReference type="InterPro" id="IPR027417">
    <property type="entry name" value="P-loop_NTPase"/>
</dbReference>
<dbReference type="NCBIfam" id="TIGR00614">
    <property type="entry name" value="recQ_fam"/>
    <property type="match status" value="1"/>
</dbReference>
<evidence type="ECO:0000256" key="6">
    <source>
        <dbReference type="ARBA" id="ARBA00022840"/>
    </source>
</evidence>
<dbReference type="InterPro" id="IPR002464">
    <property type="entry name" value="DNA/RNA_helicase_DEAH_CS"/>
</dbReference>
<keyword evidence="7" id="KW-0238">DNA-binding</keyword>
<dbReference type="GO" id="GO:0005694">
    <property type="term" value="C:chromosome"/>
    <property type="evidence" value="ECO:0007669"/>
    <property type="project" value="TreeGrafter"/>
</dbReference>
<dbReference type="FunFam" id="3.40.50.300:FF:001544">
    <property type="entry name" value="ATP-dependent DNA helicase"/>
    <property type="match status" value="1"/>
</dbReference>
<evidence type="ECO:0000256" key="5">
    <source>
        <dbReference type="ARBA" id="ARBA00022806"/>
    </source>
</evidence>
<comment type="catalytic activity">
    <reaction evidence="11">
        <text>ATP + H2O = ADP + phosphate + H(+)</text>
        <dbReference type="Rhea" id="RHEA:13065"/>
        <dbReference type="ChEBI" id="CHEBI:15377"/>
        <dbReference type="ChEBI" id="CHEBI:15378"/>
        <dbReference type="ChEBI" id="CHEBI:30616"/>
        <dbReference type="ChEBI" id="CHEBI:43474"/>
        <dbReference type="ChEBI" id="CHEBI:456216"/>
    </reaction>
</comment>
<comment type="catalytic activity">
    <reaction evidence="10 11">
        <text>Couples ATP hydrolysis with the unwinding of duplex DNA by translocating in the 3'-5' direction.</text>
        <dbReference type="EC" id="5.6.2.4"/>
    </reaction>
</comment>
<dbReference type="InterPro" id="IPR014001">
    <property type="entry name" value="Helicase_ATP-bd"/>
</dbReference>
<comment type="similarity">
    <text evidence="1 11">Belongs to the helicase family. RecQ subfamily.</text>
</comment>
<protein>
    <recommendedName>
        <fullName evidence="11">ATP-dependent DNA helicase</fullName>
        <ecNumber evidence="11">5.6.2.4</ecNumber>
    </recommendedName>
</protein>
<feature type="domain" description="Helicase ATP-binding" evidence="14">
    <location>
        <begin position="159"/>
        <end position="341"/>
    </location>
</feature>
<evidence type="ECO:0000313" key="17">
    <source>
        <dbReference type="Proteomes" id="UP000807025"/>
    </source>
</evidence>
<feature type="compositionally biased region" description="Basic residues" evidence="13">
    <location>
        <begin position="741"/>
        <end position="750"/>
    </location>
</feature>
<dbReference type="GO" id="GO:0005737">
    <property type="term" value="C:cytoplasm"/>
    <property type="evidence" value="ECO:0007669"/>
    <property type="project" value="TreeGrafter"/>
</dbReference>
<evidence type="ECO:0000256" key="11">
    <source>
        <dbReference type="RuleBase" id="RU364117"/>
    </source>
</evidence>
<dbReference type="GO" id="GO:0009378">
    <property type="term" value="F:four-way junction helicase activity"/>
    <property type="evidence" value="ECO:0007669"/>
    <property type="project" value="TreeGrafter"/>
</dbReference>
<evidence type="ECO:0000256" key="8">
    <source>
        <dbReference type="ARBA" id="ARBA00023235"/>
    </source>
</evidence>
<dbReference type="SMART" id="SM00487">
    <property type="entry name" value="DEXDc"/>
    <property type="match status" value="1"/>
</dbReference>
<evidence type="ECO:0000256" key="10">
    <source>
        <dbReference type="ARBA" id="ARBA00034617"/>
    </source>
</evidence>
<dbReference type="SUPFAM" id="SSF52540">
    <property type="entry name" value="P-loop containing nucleoside triphosphate hydrolases"/>
    <property type="match status" value="1"/>
</dbReference>
<evidence type="ECO:0000256" key="4">
    <source>
        <dbReference type="ARBA" id="ARBA00022801"/>
    </source>
</evidence>
<keyword evidence="5 11" id="KW-0347">Helicase</keyword>
<evidence type="ECO:0000256" key="1">
    <source>
        <dbReference type="ARBA" id="ARBA00005446"/>
    </source>
</evidence>
<comment type="subcellular location">
    <subcellularLocation>
        <location evidence="11">Nucleus</location>
    </subcellularLocation>
</comment>
<evidence type="ECO:0000259" key="14">
    <source>
        <dbReference type="PROSITE" id="PS51192"/>
    </source>
</evidence>
<feature type="compositionally biased region" description="Polar residues" evidence="13">
    <location>
        <begin position="22"/>
        <end position="34"/>
    </location>
</feature>
<feature type="domain" description="Helicase C-terminal" evidence="15">
    <location>
        <begin position="378"/>
        <end position="527"/>
    </location>
</feature>
<comment type="caution">
    <text evidence="16">The sequence shown here is derived from an EMBL/GenBank/DDBJ whole genome shotgun (WGS) entry which is preliminary data.</text>
</comment>
<dbReference type="GO" id="GO:0016787">
    <property type="term" value="F:hydrolase activity"/>
    <property type="evidence" value="ECO:0007669"/>
    <property type="project" value="UniProtKB-KW"/>
</dbReference>
<dbReference type="Pfam" id="PF00270">
    <property type="entry name" value="DEAD"/>
    <property type="match status" value="1"/>
</dbReference>
<sequence length="843" mass="93517">MAIEEHAHSNGRSSARPGPSKPQASTHVGTLNQKSIRRDAAASTSNSKQNENYLDCRKDLQQRIAGIESEIQSYDEELRKIQDVRALRIREKRDLENQLEALRQQNIFGVVGNPQGKGKQLKGVLDYGSDDFQWVPQLKTKLQKVFGIQNFRLCQQGACNANVDGRDVVCIMPTGGGKSLTYQLPALLITGCTIVISPLIALIMDQVHHLREAGVEASMLTGATSKDETNAIYARLRAMADGEVPSNREIKLLYVTPERVAKAKRFLSILDKLYAGDRLARFVIDEAHCVSQMGHSFRPDYRSLHVLKQMYPRVPIMALSATCPPRVLEDVLKILKMKPIVDGRAAHMHEGTVYFTAPLYRKNLNYEVLPKPSSSAGALKVMVDYILAEHKDESGIVYCLTKKDTEEVAKGLSENGIKSGVYHADVGDADKEALHRRWRDGKVKVVCATIAFGLGIDKGDVRFVLHHSKTLEAYYQESGRAGRDGKDADCVMFYRPQDAMRLSSMVCTDVDGQTKLYNILRFAQSITECRKVIFAKCFSHTSQLSMSSWATEDKDALTPCGHCDNCARAEREDSFEQKDVTVQAWQILKVVDEVGRNGGRVTMSNLVDLARGTGKATYDIQAGGRRRGKGKGKEQGDIDLGAVADGKVDLSKEQTEFLIIELLVTGYLTEDYHSTAYQTNVYLKAGARAVRLTRMTKERLDTLTVDRIVCSFVKHAAAKRGRKSKAGDGYGNAKASTSKAKGTRFGKRKRLGEEEEGEDLAGPLMEVDEDDTWEEDIIPPPPPPKRKPAAPRIKPPRAAITVVRSDDEDEGGDGTGWSYSMRQPDEDSPPTKRRRRAAAKEPI</sequence>
<dbReference type="GO" id="GO:0043138">
    <property type="term" value="F:3'-5' DNA helicase activity"/>
    <property type="evidence" value="ECO:0007669"/>
    <property type="project" value="UniProtKB-EC"/>
</dbReference>
<feature type="region of interest" description="Disordered" evidence="13">
    <location>
        <begin position="1"/>
        <end position="54"/>
    </location>
</feature>
<dbReference type="Gene3D" id="1.10.10.10">
    <property type="entry name" value="Winged helix-like DNA-binding domain superfamily/Winged helix DNA-binding domain"/>
    <property type="match status" value="1"/>
</dbReference>
<dbReference type="OrthoDB" id="10261556at2759"/>
<gene>
    <name evidence="16" type="ORF">BDN71DRAFT_1403743</name>
</gene>
<evidence type="ECO:0000256" key="3">
    <source>
        <dbReference type="ARBA" id="ARBA00022741"/>
    </source>
</evidence>
<dbReference type="GO" id="GO:0005634">
    <property type="term" value="C:nucleus"/>
    <property type="evidence" value="ECO:0007669"/>
    <property type="project" value="UniProtKB-SubCell"/>
</dbReference>
<feature type="compositionally biased region" description="Polar residues" evidence="13">
    <location>
        <begin position="42"/>
        <end position="52"/>
    </location>
</feature>
<keyword evidence="2" id="KW-0479">Metal-binding</keyword>
<dbReference type="GO" id="GO:0046872">
    <property type="term" value="F:metal ion binding"/>
    <property type="evidence" value="ECO:0007669"/>
    <property type="project" value="UniProtKB-KW"/>
</dbReference>
<dbReference type="GO" id="GO:0000724">
    <property type="term" value="P:double-strand break repair via homologous recombination"/>
    <property type="evidence" value="ECO:0007669"/>
    <property type="project" value="TreeGrafter"/>
</dbReference>
<dbReference type="EC" id="5.6.2.4" evidence="11"/>
<evidence type="ECO:0000256" key="12">
    <source>
        <dbReference type="SAM" id="Coils"/>
    </source>
</evidence>
<dbReference type="InterPro" id="IPR011545">
    <property type="entry name" value="DEAD/DEAH_box_helicase_dom"/>
</dbReference>
<keyword evidence="8" id="KW-0413">Isomerase</keyword>
<feature type="coiled-coil region" evidence="12">
    <location>
        <begin position="57"/>
        <end position="105"/>
    </location>
</feature>
<evidence type="ECO:0000256" key="7">
    <source>
        <dbReference type="ARBA" id="ARBA00023125"/>
    </source>
</evidence>
<dbReference type="InterPro" id="IPR004589">
    <property type="entry name" value="DNA_helicase_ATP-dep_RecQ"/>
</dbReference>
<proteinExistence type="inferred from homology"/>
<evidence type="ECO:0000256" key="2">
    <source>
        <dbReference type="ARBA" id="ARBA00022723"/>
    </source>
</evidence>
<feature type="compositionally biased region" description="Low complexity" evidence="13">
    <location>
        <begin position="790"/>
        <end position="800"/>
    </location>
</feature>
<dbReference type="PANTHER" id="PTHR13710:SF105">
    <property type="entry name" value="ATP-DEPENDENT DNA HELICASE Q1"/>
    <property type="match status" value="1"/>
</dbReference>
<name>A0A9P5ZLQ8_PLEER</name>
<dbReference type="SMART" id="SM00490">
    <property type="entry name" value="HELICc"/>
    <property type="match status" value="1"/>
</dbReference>
<evidence type="ECO:0000313" key="16">
    <source>
        <dbReference type="EMBL" id="KAF9488116.1"/>
    </source>
</evidence>
<dbReference type="PROSITE" id="PS00690">
    <property type="entry name" value="DEAH_ATP_HELICASE"/>
    <property type="match status" value="1"/>
</dbReference>
<accession>A0A9P5ZLQ8</accession>
<dbReference type="PANTHER" id="PTHR13710">
    <property type="entry name" value="DNA HELICASE RECQ FAMILY MEMBER"/>
    <property type="match status" value="1"/>
</dbReference>
<evidence type="ECO:0000256" key="9">
    <source>
        <dbReference type="ARBA" id="ARBA00023242"/>
    </source>
</evidence>
<dbReference type="InterPro" id="IPR036388">
    <property type="entry name" value="WH-like_DNA-bd_sf"/>
</dbReference>
<dbReference type="GO" id="GO:0003677">
    <property type="term" value="F:DNA binding"/>
    <property type="evidence" value="ECO:0007669"/>
    <property type="project" value="UniProtKB-KW"/>
</dbReference>
<dbReference type="Pfam" id="PF16124">
    <property type="entry name" value="RecQ_Zn_bind"/>
    <property type="match status" value="1"/>
</dbReference>
<keyword evidence="12" id="KW-0175">Coiled coil</keyword>
<dbReference type="InterPro" id="IPR032284">
    <property type="entry name" value="RecQ_Zn-bd"/>
</dbReference>
<dbReference type="GO" id="GO:0005524">
    <property type="term" value="F:ATP binding"/>
    <property type="evidence" value="ECO:0007669"/>
    <property type="project" value="UniProtKB-KW"/>
</dbReference>
<dbReference type="PROSITE" id="PS51192">
    <property type="entry name" value="HELICASE_ATP_BIND_1"/>
    <property type="match status" value="1"/>
</dbReference>
<dbReference type="AlphaFoldDB" id="A0A9P5ZLQ8"/>
<dbReference type="CDD" id="cd18794">
    <property type="entry name" value="SF2_C_RecQ"/>
    <property type="match status" value="1"/>
</dbReference>
<keyword evidence="4 11" id="KW-0378">Hydrolase</keyword>
<dbReference type="InterPro" id="IPR001650">
    <property type="entry name" value="Helicase_C-like"/>
</dbReference>
<dbReference type="Proteomes" id="UP000807025">
    <property type="component" value="Unassembled WGS sequence"/>
</dbReference>
<dbReference type="PROSITE" id="PS51194">
    <property type="entry name" value="HELICASE_CTER"/>
    <property type="match status" value="1"/>
</dbReference>
<feature type="compositionally biased region" description="Acidic residues" evidence="13">
    <location>
        <begin position="766"/>
        <end position="777"/>
    </location>
</feature>
<keyword evidence="6 11" id="KW-0067">ATP-binding</keyword>
<organism evidence="16 17">
    <name type="scientific">Pleurotus eryngii</name>
    <name type="common">Boletus of the steppes</name>
    <dbReference type="NCBI Taxonomy" id="5323"/>
    <lineage>
        <taxon>Eukaryota</taxon>
        <taxon>Fungi</taxon>
        <taxon>Dikarya</taxon>
        <taxon>Basidiomycota</taxon>
        <taxon>Agaricomycotina</taxon>
        <taxon>Agaricomycetes</taxon>
        <taxon>Agaricomycetidae</taxon>
        <taxon>Agaricales</taxon>
        <taxon>Pleurotineae</taxon>
        <taxon>Pleurotaceae</taxon>
        <taxon>Pleurotus</taxon>
    </lineage>
</organism>
<dbReference type="EMBL" id="MU154731">
    <property type="protein sequence ID" value="KAF9488116.1"/>
    <property type="molecule type" value="Genomic_DNA"/>
</dbReference>
<keyword evidence="17" id="KW-1185">Reference proteome</keyword>
<keyword evidence="3 11" id="KW-0547">Nucleotide-binding</keyword>
<evidence type="ECO:0000256" key="13">
    <source>
        <dbReference type="SAM" id="MobiDB-lite"/>
    </source>
</evidence>
<reference evidence="16" key="1">
    <citation type="submission" date="2020-11" db="EMBL/GenBank/DDBJ databases">
        <authorList>
            <consortium name="DOE Joint Genome Institute"/>
            <person name="Ahrendt S."/>
            <person name="Riley R."/>
            <person name="Andreopoulos W."/>
            <person name="Labutti K."/>
            <person name="Pangilinan J."/>
            <person name="Ruiz-Duenas F.J."/>
            <person name="Barrasa J.M."/>
            <person name="Sanchez-Garcia M."/>
            <person name="Camarero S."/>
            <person name="Miyauchi S."/>
            <person name="Serrano A."/>
            <person name="Linde D."/>
            <person name="Babiker R."/>
            <person name="Drula E."/>
            <person name="Ayuso-Fernandez I."/>
            <person name="Pacheco R."/>
            <person name="Padilla G."/>
            <person name="Ferreira P."/>
            <person name="Barriuso J."/>
            <person name="Kellner H."/>
            <person name="Castanera R."/>
            <person name="Alfaro M."/>
            <person name="Ramirez L."/>
            <person name="Pisabarro A.G."/>
            <person name="Kuo A."/>
            <person name="Tritt A."/>
            <person name="Lipzen A."/>
            <person name="He G."/>
            <person name="Yan M."/>
            <person name="Ng V."/>
            <person name="Cullen D."/>
            <person name="Martin F."/>
            <person name="Rosso M.-N."/>
            <person name="Henrissat B."/>
            <person name="Hibbett D."/>
            <person name="Martinez A.T."/>
            <person name="Grigoriev I.V."/>
        </authorList>
    </citation>
    <scope>NUCLEOTIDE SEQUENCE</scope>
    <source>
        <strain evidence="16">ATCC 90797</strain>
    </source>
</reference>
<feature type="region of interest" description="Disordered" evidence="13">
    <location>
        <begin position="721"/>
        <end position="843"/>
    </location>
</feature>